<keyword evidence="4" id="KW-0472">Membrane</keyword>
<keyword evidence="5" id="KW-0998">Cell outer membrane</keyword>
<organism evidence="7 8">
    <name type="scientific">Moellerella wisconsensis ATCC 35017</name>
    <dbReference type="NCBI Taxonomy" id="1354267"/>
    <lineage>
        <taxon>Bacteria</taxon>
        <taxon>Pseudomonadati</taxon>
        <taxon>Pseudomonadota</taxon>
        <taxon>Gammaproteobacteria</taxon>
        <taxon>Enterobacterales</taxon>
        <taxon>Morganellaceae</taxon>
        <taxon>Moellerella</taxon>
    </lineage>
</organism>
<feature type="chain" id="PRO_5005851094" evidence="6">
    <location>
        <begin position="24"/>
        <end position="250"/>
    </location>
</feature>
<dbReference type="PANTHER" id="PTHR38776:SF1">
    <property type="entry name" value="MLTA-INTERACTING PROTEIN-RELATED"/>
    <property type="match status" value="1"/>
</dbReference>
<dbReference type="EMBL" id="LGAA01000018">
    <property type="protein sequence ID" value="KPD02702.1"/>
    <property type="molecule type" value="Genomic_DNA"/>
</dbReference>
<comment type="caution">
    <text evidence="7">The sequence shown here is derived from an EMBL/GenBank/DDBJ whole genome shotgun (WGS) entry which is preliminary data.</text>
</comment>
<proteinExistence type="inferred from homology"/>
<feature type="signal peptide" evidence="6">
    <location>
        <begin position="1"/>
        <end position="23"/>
    </location>
</feature>
<dbReference type="PANTHER" id="PTHR38776">
    <property type="entry name" value="MLTA-INTERACTING PROTEIN-RELATED"/>
    <property type="match status" value="1"/>
</dbReference>
<protein>
    <submittedName>
        <fullName evidence="7">MltA-interacting protein</fullName>
    </submittedName>
</protein>
<accession>A0A0N0IA35</accession>
<evidence type="ECO:0000313" key="7">
    <source>
        <dbReference type="EMBL" id="KPD02702.1"/>
    </source>
</evidence>
<dbReference type="GO" id="GO:0009279">
    <property type="term" value="C:cell outer membrane"/>
    <property type="evidence" value="ECO:0007669"/>
    <property type="project" value="UniProtKB-SubCell"/>
</dbReference>
<dbReference type="AlphaFoldDB" id="A0A0N0IA35"/>
<evidence type="ECO:0000256" key="2">
    <source>
        <dbReference type="ARBA" id="ARBA00005722"/>
    </source>
</evidence>
<keyword evidence="3 6" id="KW-0732">Signal</keyword>
<name>A0A0N0IA35_9GAMM</name>
<evidence type="ECO:0000256" key="1">
    <source>
        <dbReference type="ARBA" id="ARBA00004442"/>
    </source>
</evidence>
<evidence type="ECO:0000256" key="3">
    <source>
        <dbReference type="ARBA" id="ARBA00022729"/>
    </source>
</evidence>
<dbReference type="OrthoDB" id="8562138at2"/>
<reference evidence="7 8" key="1">
    <citation type="submission" date="2015-07" db="EMBL/GenBank/DDBJ databases">
        <title>ATOL: Assembling a taxonomically balanced genome-scale reconstruction of the evolutionary history of the Enterobacteriaceae.</title>
        <authorList>
            <person name="Plunkett G.III."/>
            <person name="Neeno-Eckwall E.C."/>
            <person name="Glasner J.D."/>
            <person name="Perna N.T."/>
        </authorList>
    </citation>
    <scope>NUCLEOTIDE SEQUENCE [LARGE SCALE GENOMIC DNA]</scope>
    <source>
        <strain evidence="7 8">ATCC 35017</strain>
    </source>
</reference>
<comment type="similarity">
    <text evidence="2">Belongs to the MipA/OmpV family.</text>
</comment>
<dbReference type="Proteomes" id="UP000053226">
    <property type="component" value="Unassembled WGS sequence"/>
</dbReference>
<dbReference type="InterPro" id="IPR010583">
    <property type="entry name" value="MipA"/>
</dbReference>
<evidence type="ECO:0000256" key="5">
    <source>
        <dbReference type="ARBA" id="ARBA00023237"/>
    </source>
</evidence>
<sequence>MSKHVKLVSMGIAVGLLSASSFAGTWSIGGSVLAQASPYKGIKAKDYVTPVPVINYDSENFYFHTLAAGYYLWNDEADQLSLDAHYYPQFFKPKDNDDHDMRQLDRRRDTVMAGFTYKHNAQWGTLRAIASGDILGVSNGLRGDFAYLYGFQGDKWSIMPGAGIVWTSKNQNNYEYGISSKESRNSGLSRYKAGDSWTPYLELQASYRFNQDWSVFAVGRVDRLSNEVKDSPMVNKSVSGIVWSGVTYTF</sequence>
<dbReference type="GO" id="GO:0009252">
    <property type="term" value="P:peptidoglycan biosynthetic process"/>
    <property type="evidence" value="ECO:0007669"/>
    <property type="project" value="TreeGrafter"/>
</dbReference>
<dbReference type="RefSeq" id="WP_053908255.1">
    <property type="nucleotide sequence ID" value="NZ_CAWMUS010000018.1"/>
</dbReference>
<evidence type="ECO:0000256" key="6">
    <source>
        <dbReference type="SAM" id="SignalP"/>
    </source>
</evidence>
<dbReference type="Pfam" id="PF06629">
    <property type="entry name" value="MipA"/>
    <property type="match status" value="1"/>
</dbReference>
<comment type="subcellular location">
    <subcellularLocation>
        <location evidence="1">Cell outer membrane</location>
    </subcellularLocation>
</comment>
<keyword evidence="8" id="KW-1185">Reference proteome</keyword>
<gene>
    <name evidence="7" type="ORF">M992_1858</name>
</gene>
<evidence type="ECO:0000313" key="8">
    <source>
        <dbReference type="Proteomes" id="UP000053226"/>
    </source>
</evidence>
<evidence type="ECO:0000256" key="4">
    <source>
        <dbReference type="ARBA" id="ARBA00023136"/>
    </source>
</evidence>